<dbReference type="RefSeq" id="WP_160971532.1">
    <property type="nucleotide sequence ID" value="NZ_WWEN01000001.1"/>
</dbReference>
<evidence type="ECO:0000256" key="4">
    <source>
        <dbReference type="PROSITE-ProRule" id="PRU00335"/>
    </source>
</evidence>
<dbReference type="Proteomes" id="UP000479043">
    <property type="component" value="Unassembled WGS sequence"/>
</dbReference>
<keyword evidence="1" id="KW-0805">Transcription regulation</keyword>
<dbReference type="EMBL" id="WWEN01000001">
    <property type="protein sequence ID" value="MYM53816.1"/>
    <property type="molecule type" value="Genomic_DNA"/>
</dbReference>
<accession>A0A6L8LFN6</accession>
<dbReference type="SUPFAM" id="SSF46689">
    <property type="entry name" value="Homeodomain-like"/>
    <property type="match status" value="1"/>
</dbReference>
<proteinExistence type="predicted"/>
<dbReference type="SUPFAM" id="SSF48498">
    <property type="entry name" value="Tetracyclin repressor-like, C-terminal domain"/>
    <property type="match status" value="1"/>
</dbReference>
<dbReference type="AlphaFoldDB" id="A0A6L8LFN6"/>
<keyword evidence="2 4" id="KW-0238">DNA-binding</keyword>
<dbReference type="PRINTS" id="PR00455">
    <property type="entry name" value="HTHTETR"/>
</dbReference>
<evidence type="ECO:0000256" key="3">
    <source>
        <dbReference type="ARBA" id="ARBA00023163"/>
    </source>
</evidence>
<dbReference type="InterPro" id="IPR036271">
    <property type="entry name" value="Tet_transcr_reg_TetR-rel_C_sf"/>
</dbReference>
<organism evidence="6 7">
    <name type="scientific">Thalassovita mangrovi</name>
    <dbReference type="NCBI Taxonomy" id="2692236"/>
    <lineage>
        <taxon>Bacteria</taxon>
        <taxon>Pseudomonadati</taxon>
        <taxon>Pseudomonadota</taxon>
        <taxon>Alphaproteobacteria</taxon>
        <taxon>Rhodobacterales</taxon>
        <taxon>Roseobacteraceae</taxon>
        <taxon>Thalassovita</taxon>
    </lineage>
</organism>
<dbReference type="Gene3D" id="1.10.357.10">
    <property type="entry name" value="Tetracycline Repressor, domain 2"/>
    <property type="match status" value="1"/>
</dbReference>
<dbReference type="InterPro" id="IPR050109">
    <property type="entry name" value="HTH-type_TetR-like_transc_reg"/>
</dbReference>
<feature type="domain" description="HTH tetR-type" evidence="5">
    <location>
        <begin position="10"/>
        <end position="70"/>
    </location>
</feature>
<comment type="caution">
    <text evidence="6">The sequence shown here is derived from an EMBL/GenBank/DDBJ whole genome shotgun (WGS) entry which is preliminary data.</text>
</comment>
<dbReference type="GO" id="GO:0000976">
    <property type="term" value="F:transcription cis-regulatory region binding"/>
    <property type="evidence" value="ECO:0007669"/>
    <property type="project" value="TreeGrafter"/>
</dbReference>
<name>A0A6L8LFN6_9RHOB</name>
<dbReference type="PANTHER" id="PTHR30055">
    <property type="entry name" value="HTH-TYPE TRANSCRIPTIONAL REGULATOR RUTR"/>
    <property type="match status" value="1"/>
</dbReference>
<dbReference type="InterPro" id="IPR009057">
    <property type="entry name" value="Homeodomain-like_sf"/>
</dbReference>
<evidence type="ECO:0000256" key="2">
    <source>
        <dbReference type="ARBA" id="ARBA00023125"/>
    </source>
</evidence>
<dbReference type="GO" id="GO:0003700">
    <property type="term" value="F:DNA-binding transcription factor activity"/>
    <property type="evidence" value="ECO:0007669"/>
    <property type="project" value="TreeGrafter"/>
</dbReference>
<dbReference type="InterPro" id="IPR001647">
    <property type="entry name" value="HTH_TetR"/>
</dbReference>
<dbReference type="PANTHER" id="PTHR30055:SF234">
    <property type="entry name" value="HTH-TYPE TRANSCRIPTIONAL REGULATOR BETI"/>
    <property type="match status" value="1"/>
</dbReference>
<feature type="DNA-binding region" description="H-T-H motif" evidence="4">
    <location>
        <begin position="33"/>
        <end position="52"/>
    </location>
</feature>
<sequence>MSTLRARQKEDRRKRIVSSAKALFKEKGYEKTTIENIAEATGVSGVTVHNYYGTKAGVLLALVVENDEALIARLNESLPTEDIDLVELVVSFAHVIMDHAITHLDKEIWRQVIAAVTTEAGTRLSEAYFRLDQQLAYVLVNRIEAAQAAGAIPAKVDPVHLGKALFHLQNARFVQFISSDAMSREEIETRLRNDMSALFSVCLG</sequence>
<dbReference type="Pfam" id="PF00440">
    <property type="entry name" value="TetR_N"/>
    <property type="match status" value="1"/>
</dbReference>
<protein>
    <submittedName>
        <fullName evidence="6">TetR family transcriptional regulator</fullName>
    </submittedName>
</protein>
<evidence type="ECO:0000313" key="7">
    <source>
        <dbReference type="Proteomes" id="UP000479043"/>
    </source>
</evidence>
<keyword evidence="7" id="KW-1185">Reference proteome</keyword>
<gene>
    <name evidence="6" type="ORF">GR167_00755</name>
</gene>
<evidence type="ECO:0000256" key="1">
    <source>
        <dbReference type="ARBA" id="ARBA00023015"/>
    </source>
</evidence>
<evidence type="ECO:0000313" key="6">
    <source>
        <dbReference type="EMBL" id="MYM53816.1"/>
    </source>
</evidence>
<evidence type="ECO:0000259" key="5">
    <source>
        <dbReference type="PROSITE" id="PS50977"/>
    </source>
</evidence>
<keyword evidence="3" id="KW-0804">Transcription</keyword>
<dbReference type="PROSITE" id="PS50977">
    <property type="entry name" value="HTH_TETR_2"/>
    <property type="match status" value="1"/>
</dbReference>
<reference evidence="6 7" key="1">
    <citation type="submission" date="2020-01" db="EMBL/GenBank/DDBJ databases">
        <authorList>
            <person name="Chen S."/>
        </authorList>
    </citation>
    <scope>NUCLEOTIDE SEQUENCE [LARGE SCALE GENOMIC DNA]</scope>
    <source>
        <strain evidence="6 7">GS-10</strain>
    </source>
</reference>